<dbReference type="Proteomes" id="UP000268162">
    <property type="component" value="Unassembled WGS sequence"/>
</dbReference>
<dbReference type="AlphaFoldDB" id="A0A4P9ZT22"/>
<feature type="region of interest" description="Disordered" evidence="1">
    <location>
        <begin position="192"/>
        <end position="213"/>
    </location>
</feature>
<evidence type="ECO:0000256" key="1">
    <source>
        <dbReference type="SAM" id="MobiDB-lite"/>
    </source>
</evidence>
<feature type="compositionally biased region" description="Polar residues" evidence="1">
    <location>
        <begin position="9"/>
        <end position="32"/>
    </location>
</feature>
<dbReference type="EMBL" id="ML002670">
    <property type="protein sequence ID" value="RKP36348.1"/>
    <property type="molecule type" value="Genomic_DNA"/>
</dbReference>
<evidence type="ECO:0000313" key="2">
    <source>
        <dbReference type="EMBL" id="RKP36348.1"/>
    </source>
</evidence>
<sequence length="213" mass="23089">MPPNRGFVPSQSITGHHQSHMSIGSTNSGFMGQASQNELYNTFGPQGGNTMHPDDESAIFTHRSPGDDSLYDQPASLSSANIMSAARVTLGQQEFTVGTAQVRHPGSYLDALIEEDASPNGYSGAENGPVNDIDFDQFRKQHSAQRKTLMVMRDQHGRNNRNSLLYVGTAPAAIIEQERSLLDSFPDLTSEQFDVNGGGANDSFDIPGFPRSK</sequence>
<organism evidence="2 3">
    <name type="scientific">Dimargaris cristalligena</name>
    <dbReference type="NCBI Taxonomy" id="215637"/>
    <lineage>
        <taxon>Eukaryota</taxon>
        <taxon>Fungi</taxon>
        <taxon>Fungi incertae sedis</taxon>
        <taxon>Zoopagomycota</taxon>
        <taxon>Kickxellomycotina</taxon>
        <taxon>Dimargaritomycetes</taxon>
        <taxon>Dimargaritales</taxon>
        <taxon>Dimargaritaceae</taxon>
        <taxon>Dimargaris</taxon>
    </lineage>
</organism>
<gene>
    <name evidence="2" type="ORF">BJ085DRAFT_40671</name>
</gene>
<keyword evidence="3" id="KW-1185">Reference proteome</keyword>
<feature type="region of interest" description="Disordered" evidence="1">
    <location>
        <begin position="1"/>
        <end position="32"/>
    </location>
</feature>
<name>A0A4P9ZT22_9FUNG</name>
<evidence type="ECO:0000313" key="3">
    <source>
        <dbReference type="Proteomes" id="UP000268162"/>
    </source>
</evidence>
<protein>
    <submittedName>
        <fullName evidence="2">Uncharacterized protein</fullName>
    </submittedName>
</protein>
<reference evidence="3" key="1">
    <citation type="journal article" date="2018" name="Nat. Microbiol.">
        <title>Leveraging single-cell genomics to expand the fungal tree of life.</title>
        <authorList>
            <person name="Ahrendt S.R."/>
            <person name="Quandt C.A."/>
            <person name="Ciobanu D."/>
            <person name="Clum A."/>
            <person name="Salamov A."/>
            <person name="Andreopoulos B."/>
            <person name="Cheng J.F."/>
            <person name="Woyke T."/>
            <person name="Pelin A."/>
            <person name="Henrissat B."/>
            <person name="Reynolds N.K."/>
            <person name="Benny G.L."/>
            <person name="Smith M.E."/>
            <person name="James T.Y."/>
            <person name="Grigoriev I.V."/>
        </authorList>
    </citation>
    <scope>NUCLEOTIDE SEQUENCE [LARGE SCALE GENOMIC DNA]</scope>
    <source>
        <strain evidence="3">RSA 468</strain>
    </source>
</reference>
<accession>A0A4P9ZT22</accession>
<proteinExistence type="predicted"/>